<reference evidence="2 3" key="1">
    <citation type="submission" date="2023-03" db="EMBL/GenBank/DDBJ databases">
        <title>WGS of Gossypium arboreum.</title>
        <authorList>
            <person name="Yu D."/>
        </authorList>
    </citation>
    <scope>NUCLEOTIDE SEQUENCE [LARGE SCALE GENOMIC DNA]</scope>
    <source>
        <tissue evidence="2">Leaf</tissue>
    </source>
</reference>
<evidence type="ECO:0000256" key="1">
    <source>
        <dbReference type="SAM" id="MobiDB-lite"/>
    </source>
</evidence>
<feature type="region of interest" description="Disordered" evidence="1">
    <location>
        <begin position="54"/>
        <end position="81"/>
    </location>
</feature>
<protein>
    <submittedName>
        <fullName evidence="2">Uncharacterized protein</fullName>
    </submittedName>
</protein>
<gene>
    <name evidence="2" type="ORF">PVK06_039716</name>
</gene>
<evidence type="ECO:0000313" key="3">
    <source>
        <dbReference type="Proteomes" id="UP001358586"/>
    </source>
</evidence>
<keyword evidence="3" id="KW-1185">Reference proteome</keyword>
<organism evidence="2 3">
    <name type="scientific">Gossypium arboreum</name>
    <name type="common">Tree cotton</name>
    <name type="synonym">Gossypium nanking</name>
    <dbReference type="NCBI Taxonomy" id="29729"/>
    <lineage>
        <taxon>Eukaryota</taxon>
        <taxon>Viridiplantae</taxon>
        <taxon>Streptophyta</taxon>
        <taxon>Embryophyta</taxon>
        <taxon>Tracheophyta</taxon>
        <taxon>Spermatophyta</taxon>
        <taxon>Magnoliopsida</taxon>
        <taxon>eudicotyledons</taxon>
        <taxon>Gunneridae</taxon>
        <taxon>Pentapetalae</taxon>
        <taxon>rosids</taxon>
        <taxon>malvids</taxon>
        <taxon>Malvales</taxon>
        <taxon>Malvaceae</taxon>
        <taxon>Malvoideae</taxon>
        <taxon>Gossypium</taxon>
    </lineage>
</organism>
<sequence length="81" mass="9390">MVAKQQNRISTNFTTTKAKTTLYWEYVKKCDIALKKALQNNFTKEMPIFPMFPKELLSGDDDEDDKPVTAHKHSKDPARDE</sequence>
<evidence type="ECO:0000313" key="2">
    <source>
        <dbReference type="EMBL" id="KAK5785164.1"/>
    </source>
</evidence>
<dbReference type="Proteomes" id="UP001358586">
    <property type="component" value="Chromosome 11"/>
</dbReference>
<accession>A0ABR0N3M8</accession>
<dbReference type="EMBL" id="JARKNE010000011">
    <property type="protein sequence ID" value="KAK5785164.1"/>
    <property type="molecule type" value="Genomic_DNA"/>
</dbReference>
<comment type="caution">
    <text evidence="2">The sequence shown here is derived from an EMBL/GenBank/DDBJ whole genome shotgun (WGS) entry which is preliminary data.</text>
</comment>
<proteinExistence type="predicted"/>
<name>A0ABR0N3M8_GOSAR</name>